<dbReference type="AlphaFoldDB" id="A0A2X0MNF4"/>
<evidence type="ECO:0000313" key="2">
    <source>
        <dbReference type="Proteomes" id="UP000249464"/>
    </source>
</evidence>
<evidence type="ECO:0000313" key="1">
    <source>
        <dbReference type="EMBL" id="SGY18839.1"/>
    </source>
</evidence>
<protein>
    <submittedName>
        <fullName evidence="1">BQ5605_C014g07489 protein</fullName>
    </submittedName>
</protein>
<organism evidence="1 2">
    <name type="scientific">Microbotryum silenes-dioicae</name>
    <dbReference type="NCBI Taxonomy" id="796604"/>
    <lineage>
        <taxon>Eukaryota</taxon>
        <taxon>Fungi</taxon>
        <taxon>Dikarya</taxon>
        <taxon>Basidiomycota</taxon>
        <taxon>Pucciniomycotina</taxon>
        <taxon>Microbotryomycetes</taxon>
        <taxon>Microbotryales</taxon>
        <taxon>Microbotryaceae</taxon>
        <taxon>Microbotryum</taxon>
    </lineage>
</organism>
<reference evidence="1 2" key="1">
    <citation type="submission" date="2016-11" db="EMBL/GenBank/DDBJ databases">
        <authorList>
            <person name="Jaros S."/>
            <person name="Januszkiewicz K."/>
            <person name="Wedrychowicz H."/>
        </authorList>
    </citation>
    <scope>NUCLEOTIDE SEQUENCE [LARGE SCALE GENOMIC DNA]</scope>
</reference>
<proteinExistence type="predicted"/>
<sequence length="35" mass="3867">MVSPAKPVTLRSTLRLTSQDVLQGRFPSTPAVLWL</sequence>
<name>A0A2X0MNF4_9BASI</name>
<gene>
    <name evidence="1" type="primary">BQ5605_C014g07489</name>
    <name evidence="1" type="ORF">BQ5605_C014G07489</name>
</gene>
<accession>A0A2X0MNF4</accession>
<dbReference type="EMBL" id="FQNC01000016">
    <property type="protein sequence ID" value="SGY18839.1"/>
    <property type="molecule type" value="Genomic_DNA"/>
</dbReference>
<dbReference type="Proteomes" id="UP000249464">
    <property type="component" value="Unassembled WGS sequence"/>
</dbReference>
<keyword evidence="2" id="KW-1185">Reference proteome</keyword>